<accession>A0A7C8KRL6</accession>
<dbReference type="InterPro" id="IPR036129">
    <property type="entry name" value="Glycerate_kinase_sf"/>
</dbReference>
<comment type="similarity">
    <text evidence="1 4">Belongs to the glycerate kinase type-1 family.</text>
</comment>
<dbReference type="GO" id="GO:0008887">
    <property type="term" value="F:glycerate kinase activity"/>
    <property type="evidence" value="ECO:0007669"/>
    <property type="project" value="UniProtKB-UniRule"/>
</dbReference>
<dbReference type="EMBL" id="WEID01000068">
    <property type="protein sequence ID" value="KAB8131052.1"/>
    <property type="molecule type" value="Genomic_DNA"/>
</dbReference>
<keyword evidence="6" id="KW-1185">Reference proteome</keyword>
<evidence type="ECO:0000256" key="3">
    <source>
        <dbReference type="ARBA" id="ARBA00022777"/>
    </source>
</evidence>
<dbReference type="Proteomes" id="UP000480246">
    <property type="component" value="Unassembled WGS sequence"/>
</dbReference>
<proteinExistence type="inferred from homology"/>
<sequence>MNIVIAPDSYKGSLTATEVAETMQNAIKEISDDHVIIKPMADGGDGTIEAILSSGEGKLIHLKTTGPLGEPVNTYYAIINQKTAVIETALHAGIIQVPDKDRNPENTTTYGIGEAINDAIDKGCQTIIAGLGGSATNDGGLGMLQALGLRAYDNNHNELGPYGKDLLAVESVDITELNPKLKSIDFKIACDVDNPLCGPNGATAIYGPQKGASESQIITFDQALQKYADILEAKLNTSIKDFPGAGAAGGLGFAFLALGGKLESGAQLIATATNLEEAIKNADIIITGEGQSDEQTLFGKAPGYVADLANKYQKPAILLSGSLGNNIDPLRQKFAGCFSIINKPLSLQECMDNSKELLREQTKQICSLIQKFQ</sequence>
<dbReference type="GO" id="GO:0031388">
    <property type="term" value="P:organic acid phosphorylation"/>
    <property type="evidence" value="ECO:0007669"/>
    <property type="project" value="UniProtKB-UniRule"/>
</dbReference>
<comment type="caution">
    <text evidence="5">The sequence shown here is derived from an EMBL/GenBank/DDBJ whole genome shotgun (WGS) entry which is preliminary data.</text>
</comment>
<evidence type="ECO:0000313" key="5">
    <source>
        <dbReference type="EMBL" id="KAB8131052.1"/>
    </source>
</evidence>
<dbReference type="SUPFAM" id="SSF110738">
    <property type="entry name" value="Glycerate kinase I"/>
    <property type="match status" value="1"/>
</dbReference>
<evidence type="ECO:0000256" key="4">
    <source>
        <dbReference type="PIRNR" id="PIRNR006078"/>
    </source>
</evidence>
<dbReference type="PIRSF" id="PIRSF006078">
    <property type="entry name" value="GlxK"/>
    <property type="match status" value="1"/>
</dbReference>
<dbReference type="InterPro" id="IPR018193">
    <property type="entry name" value="Glyc_kinase_flavodox-like_fold"/>
</dbReference>
<evidence type="ECO:0000256" key="2">
    <source>
        <dbReference type="ARBA" id="ARBA00022679"/>
    </source>
</evidence>
<evidence type="ECO:0000313" key="6">
    <source>
        <dbReference type="Proteomes" id="UP000480246"/>
    </source>
</evidence>
<dbReference type="PANTHER" id="PTHR21599">
    <property type="entry name" value="GLYCERATE KINASE"/>
    <property type="match status" value="1"/>
</dbReference>
<dbReference type="InterPro" id="IPR004381">
    <property type="entry name" value="Glycerate_kinase"/>
</dbReference>
<dbReference type="Pfam" id="PF02595">
    <property type="entry name" value="Gly_kinase"/>
    <property type="match status" value="1"/>
</dbReference>
<name>A0A7C8KRL6_9BACI</name>
<organism evidence="5 6">
    <name type="scientific">Gracilibacillus oryzae</name>
    <dbReference type="NCBI Taxonomy" id="1672701"/>
    <lineage>
        <taxon>Bacteria</taxon>
        <taxon>Bacillati</taxon>
        <taxon>Bacillota</taxon>
        <taxon>Bacilli</taxon>
        <taxon>Bacillales</taxon>
        <taxon>Bacillaceae</taxon>
        <taxon>Gracilibacillus</taxon>
    </lineage>
</organism>
<keyword evidence="2 4" id="KW-0808">Transferase</keyword>
<dbReference type="Gene3D" id="3.90.1510.10">
    <property type="entry name" value="Glycerate kinase, domain 2"/>
    <property type="match status" value="1"/>
</dbReference>
<dbReference type="AlphaFoldDB" id="A0A7C8KRL6"/>
<dbReference type="PANTHER" id="PTHR21599:SF0">
    <property type="entry name" value="GLYCERATE KINASE"/>
    <property type="match status" value="1"/>
</dbReference>
<reference evidence="5 6" key="1">
    <citation type="submission" date="2019-10" db="EMBL/GenBank/DDBJ databases">
        <title>Gracilibacillus sp. nov. isolated from rice seeds.</title>
        <authorList>
            <person name="He S."/>
        </authorList>
    </citation>
    <scope>NUCLEOTIDE SEQUENCE [LARGE SCALE GENOMIC DNA]</scope>
    <source>
        <strain evidence="5 6">TD8</strain>
    </source>
</reference>
<dbReference type="RefSeq" id="WP_153404624.1">
    <property type="nucleotide sequence ID" value="NZ_ML762433.1"/>
</dbReference>
<evidence type="ECO:0000256" key="1">
    <source>
        <dbReference type="ARBA" id="ARBA00006284"/>
    </source>
</evidence>
<gene>
    <name evidence="5" type="ORF">F9U64_13840</name>
</gene>
<protein>
    <submittedName>
        <fullName evidence="5">Glycerate kinase</fullName>
    </submittedName>
</protein>
<dbReference type="NCBIfam" id="TIGR00045">
    <property type="entry name" value="glycerate kinase"/>
    <property type="match status" value="1"/>
</dbReference>
<keyword evidence="3 4" id="KW-0418">Kinase</keyword>
<dbReference type="InterPro" id="IPR018197">
    <property type="entry name" value="Glycerate_kinase_RE-like"/>
</dbReference>
<dbReference type="Gene3D" id="3.40.50.10350">
    <property type="entry name" value="Glycerate kinase, domain 1"/>
    <property type="match status" value="1"/>
</dbReference>
<dbReference type="OrthoDB" id="9774290at2"/>